<evidence type="ECO:0000313" key="1">
    <source>
        <dbReference type="EMBL" id="KAJ9099351.1"/>
    </source>
</evidence>
<comment type="caution">
    <text evidence="1">The sequence shown here is derived from an EMBL/GenBank/DDBJ whole genome shotgun (WGS) entry which is preliminary data.</text>
</comment>
<evidence type="ECO:0000313" key="2">
    <source>
        <dbReference type="Proteomes" id="UP001230649"/>
    </source>
</evidence>
<dbReference type="Proteomes" id="UP001230649">
    <property type="component" value="Unassembled WGS sequence"/>
</dbReference>
<protein>
    <submittedName>
        <fullName evidence="1">Uncharacterized protein</fullName>
    </submittedName>
</protein>
<name>A0ACC2VJR5_9TREE</name>
<organism evidence="1 2">
    <name type="scientific">Naganishia adeliensis</name>
    <dbReference type="NCBI Taxonomy" id="92952"/>
    <lineage>
        <taxon>Eukaryota</taxon>
        <taxon>Fungi</taxon>
        <taxon>Dikarya</taxon>
        <taxon>Basidiomycota</taxon>
        <taxon>Agaricomycotina</taxon>
        <taxon>Tremellomycetes</taxon>
        <taxon>Filobasidiales</taxon>
        <taxon>Filobasidiaceae</taxon>
        <taxon>Naganishia</taxon>
    </lineage>
</organism>
<dbReference type="EMBL" id="JASBWS010000085">
    <property type="protein sequence ID" value="KAJ9099351.1"/>
    <property type="molecule type" value="Genomic_DNA"/>
</dbReference>
<keyword evidence="2" id="KW-1185">Reference proteome</keyword>
<proteinExistence type="predicted"/>
<sequence>MNIPPPGGHSTFLGPMPPQLHHQTHAALLPAADYTTMSNMSGMNVQTMPFASPHVGSRNGAGYPNAMPLSRSVEMLPGPGQYGAPKYATFAKPAVWLCVQACL</sequence>
<gene>
    <name evidence="1" type="ORF">QFC20_005752</name>
</gene>
<reference evidence="1" key="1">
    <citation type="submission" date="2023-04" db="EMBL/GenBank/DDBJ databases">
        <title>Draft Genome sequencing of Naganishia species isolated from polar environments using Oxford Nanopore Technology.</title>
        <authorList>
            <person name="Leo P."/>
            <person name="Venkateswaran K."/>
        </authorList>
    </citation>
    <scope>NUCLEOTIDE SEQUENCE</scope>
    <source>
        <strain evidence="1">MNA-CCFEE 5262</strain>
    </source>
</reference>
<accession>A0ACC2VJR5</accession>